<dbReference type="CDD" id="cd04301">
    <property type="entry name" value="NAT_SF"/>
    <property type="match status" value="1"/>
</dbReference>
<protein>
    <submittedName>
        <fullName evidence="2">GNAT family N-acetyltransferase</fullName>
    </submittedName>
</protein>
<keyword evidence="3" id="KW-1185">Reference proteome</keyword>
<dbReference type="InterPro" id="IPR000182">
    <property type="entry name" value="GNAT_dom"/>
</dbReference>
<proteinExistence type="predicted"/>
<gene>
    <name evidence="2" type="ORF">ACFO3O_01580</name>
</gene>
<evidence type="ECO:0000259" key="1">
    <source>
        <dbReference type="PROSITE" id="PS51186"/>
    </source>
</evidence>
<dbReference type="PROSITE" id="PS51186">
    <property type="entry name" value="GNAT"/>
    <property type="match status" value="1"/>
</dbReference>
<dbReference type="RefSeq" id="WP_379976777.1">
    <property type="nucleotide sequence ID" value="NZ_JBHSFV010000001.1"/>
</dbReference>
<sequence length="278" mass="32017">MNQKIKFNNPTEFLEYNSKRLSEQYFEHYHLNSLFESLKNGEGKLFDVYNIVGDDETDILAVWADISYYLYATKWNDEAVKIVAESIDNENFDIVVLRGQKDLINEVIKLKNLKTRLINDRIIYDCEIINKPNSKNGELIVATEKNFADILKLNLGYYHEDFNGQGTQTDEEISRSVQMGILERTIFAWKVANKMTSSLRIINHNPQNVMIGALFTSKEHRKKGFASELLQSATSEILKSGVEKCGLLTERENIGSNNAVKSANYIKKFEWINVQIIE</sequence>
<name>A0ABV9HQX3_9FLAO</name>
<organism evidence="2 3">
    <name type="scientific">Dokdonia ponticola</name>
    <dbReference type="NCBI Taxonomy" id="2041041"/>
    <lineage>
        <taxon>Bacteria</taxon>
        <taxon>Pseudomonadati</taxon>
        <taxon>Bacteroidota</taxon>
        <taxon>Flavobacteriia</taxon>
        <taxon>Flavobacteriales</taxon>
        <taxon>Flavobacteriaceae</taxon>
        <taxon>Dokdonia</taxon>
    </lineage>
</organism>
<evidence type="ECO:0000313" key="3">
    <source>
        <dbReference type="Proteomes" id="UP001596043"/>
    </source>
</evidence>
<dbReference type="Gene3D" id="3.40.630.30">
    <property type="match status" value="1"/>
</dbReference>
<feature type="domain" description="N-acetyltransferase" evidence="1">
    <location>
        <begin position="137"/>
        <end position="278"/>
    </location>
</feature>
<reference evidence="3" key="1">
    <citation type="journal article" date="2019" name="Int. J. Syst. Evol. Microbiol.">
        <title>The Global Catalogue of Microorganisms (GCM) 10K type strain sequencing project: providing services to taxonomists for standard genome sequencing and annotation.</title>
        <authorList>
            <consortium name="The Broad Institute Genomics Platform"/>
            <consortium name="The Broad Institute Genome Sequencing Center for Infectious Disease"/>
            <person name="Wu L."/>
            <person name="Ma J."/>
        </authorList>
    </citation>
    <scope>NUCLEOTIDE SEQUENCE [LARGE SCALE GENOMIC DNA]</scope>
    <source>
        <strain evidence="3">YJ-61-S</strain>
    </source>
</reference>
<dbReference type="Pfam" id="PF00583">
    <property type="entry name" value="Acetyltransf_1"/>
    <property type="match status" value="1"/>
</dbReference>
<dbReference type="EMBL" id="JBHSFV010000001">
    <property type="protein sequence ID" value="MFC4632576.1"/>
    <property type="molecule type" value="Genomic_DNA"/>
</dbReference>
<dbReference type="SUPFAM" id="SSF55729">
    <property type="entry name" value="Acyl-CoA N-acyltransferases (Nat)"/>
    <property type="match status" value="1"/>
</dbReference>
<accession>A0ABV9HQX3</accession>
<dbReference type="InterPro" id="IPR016181">
    <property type="entry name" value="Acyl_CoA_acyltransferase"/>
</dbReference>
<dbReference type="Proteomes" id="UP001596043">
    <property type="component" value="Unassembled WGS sequence"/>
</dbReference>
<comment type="caution">
    <text evidence="2">The sequence shown here is derived from an EMBL/GenBank/DDBJ whole genome shotgun (WGS) entry which is preliminary data.</text>
</comment>
<evidence type="ECO:0000313" key="2">
    <source>
        <dbReference type="EMBL" id="MFC4632576.1"/>
    </source>
</evidence>